<sequence>MQQNYQPELKVNTSDSTPISQLYPGMNNYQLRVRVTKKNQLRKIQRQDGKEFSVFSVDLIDSEGAEITCHFYEQVAEKYFDQIEQDKVYEIKDAVVKLLNNKIYNKGEDYLLNFDRGASIKVLEDDNKIQRQKFEFKPIQQLQNLQAQAELDICGVVHSKEIKNQKLKDGKEVEILNLEVYDQDQKIIKLNLWDKKFTEINVECGDFVALKQLKVLEFQTRKELSSQFQTLLFVNQFDIPELSELKTWQQQNQEQLDLQYLYEIPTFQNANKNSHLNQSNLNQTNIQTFQLYSVSSINKIILDAQNTQDKNKKIYNNVRIHIDFIKPDGQIFYLSCSQDDCQKKVTKQDENSPYYCPKHNECLNPIPKFMTSVKVLDATGSIHAQLFGNIGQEIFQITEQEVQNWVQNDDLAAYREYMSRIQFQEYLVTIMSKFDLYQEQYKVRHQIIKVFPFSPSVEGKFLVQQILQYQEPQQFQNYN</sequence>
<dbReference type="PANTHER" id="PTHR47165">
    <property type="entry name" value="OS03G0429900 PROTEIN"/>
    <property type="match status" value="1"/>
</dbReference>
<reference evidence="8 9" key="1">
    <citation type="journal article" date="2015" name="Sci. Rep.">
        <title>Genome of the facultative scuticociliatosis pathogen Pseudocohnilembus persalinus provides insight into its virulence through horizontal gene transfer.</title>
        <authorList>
            <person name="Xiong J."/>
            <person name="Wang G."/>
            <person name="Cheng J."/>
            <person name="Tian M."/>
            <person name="Pan X."/>
            <person name="Warren A."/>
            <person name="Jiang C."/>
            <person name="Yuan D."/>
            <person name="Miao W."/>
        </authorList>
    </citation>
    <scope>NUCLEOTIDE SEQUENCE [LARGE SCALE GENOMIC DNA]</scope>
    <source>
        <strain evidence="8">36N120E</strain>
    </source>
</reference>
<evidence type="ECO:0000313" key="9">
    <source>
        <dbReference type="Proteomes" id="UP000054937"/>
    </source>
</evidence>
<feature type="domain" description="Replication protein A OB" evidence="7">
    <location>
        <begin position="139"/>
        <end position="234"/>
    </location>
</feature>
<dbReference type="OrthoDB" id="300060at2759"/>
<dbReference type="FunFam" id="2.40.50.140:FF:000041">
    <property type="entry name" value="Replication protein A subunit"/>
    <property type="match status" value="1"/>
</dbReference>
<organism evidence="8 9">
    <name type="scientific">Pseudocohnilembus persalinus</name>
    <name type="common">Ciliate</name>
    <dbReference type="NCBI Taxonomy" id="266149"/>
    <lineage>
        <taxon>Eukaryota</taxon>
        <taxon>Sar</taxon>
        <taxon>Alveolata</taxon>
        <taxon>Ciliophora</taxon>
        <taxon>Intramacronucleata</taxon>
        <taxon>Oligohymenophorea</taxon>
        <taxon>Scuticociliatia</taxon>
        <taxon>Philasterida</taxon>
        <taxon>Pseudocohnilembidae</taxon>
        <taxon>Pseudocohnilembus</taxon>
    </lineage>
</organism>
<dbReference type="InterPro" id="IPR013955">
    <property type="entry name" value="Rep_factor-A_C"/>
</dbReference>
<dbReference type="CDD" id="cd04474">
    <property type="entry name" value="RPA1_DBD_A"/>
    <property type="match status" value="1"/>
</dbReference>
<dbReference type="Gene3D" id="2.40.50.140">
    <property type="entry name" value="Nucleic acid-binding proteins"/>
    <property type="match status" value="3"/>
</dbReference>
<evidence type="ECO:0000256" key="3">
    <source>
        <dbReference type="ARBA" id="ARBA00022771"/>
    </source>
</evidence>
<evidence type="ECO:0000259" key="6">
    <source>
        <dbReference type="Pfam" id="PF08646"/>
    </source>
</evidence>
<dbReference type="InterPro" id="IPR047192">
    <property type="entry name" value="Euk_RPA1_DBD_C"/>
</dbReference>
<keyword evidence="5" id="KW-0238">DNA-binding</keyword>
<dbReference type="AlphaFoldDB" id="A0A0V0QXH2"/>
<dbReference type="FunCoup" id="A0A0V0QXH2">
    <property type="interactions" value="480"/>
</dbReference>
<dbReference type="GO" id="GO:0008270">
    <property type="term" value="F:zinc ion binding"/>
    <property type="evidence" value="ECO:0007669"/>
    <property type="project" value="UniProtKB-KW"/>
</dbReference>
<dbReference type="OMA" id="DQCDAFY"/>
<comment type="similarity">
    <text evidence="1">Belongs to the replication factor A protein 1 family.</text>
</comment>
<dbReference type="Proteomes" id="UP000054937">
    <property type="component" value="Unassembled WGS sequence"/>
</dbReference>
<dbReference type="EMBL" id="LDAU01000094">
    <property type="protein sequence ID" value="KRX06581.1"/>
    <property type="molecule type" value="Genomic_DNA"/>
</dbReference>
<dbReference type="SUPFAM" id="SSF50249">
    <property type="entry name" value="Nucleic acid-binding proteins"/>
    <property type="match status" value="3"/>
</dbReference>
<protein>
    <submittedName>
        <fullName evidence="8">Nucleic acid-binding, OB-fold</fullName>
    </submittedName>
</protein>
<feature type="domain" description="Replication factor A C-terminal" evidence="6">
    <location>
        <begin position="315"/>
        <end position="461"/>
    </location>
</feature>
<comment type="caution">
    <text evidence="8">The sequence shown here is derived from an EMBL/GenBank/DDBJ whole genome shotgun (WGS) entry which is preliminary data.</text>
</comment>
<dbReference type="PANTHER" id="PTHR47165:SF4">
    <property type="entry name" value="OS03G0429900 PROTEIN"/>
    <property type="match status" value="1"/>
</dbReference>
<evidence type="ECO:0000259" key="7">
    <source>
        <dbReference type="Pfam" id="PF16900"/>
    </source>
</evidence>
<keyword evidence="9" id="KW-1185">Reference proteome</keyword>
<evidence type="ECO:0000256" key="4">
    <source>
        <dbReference type="ARBA" id="ARBA00022833"/>
    </source>
</evidence>
<dbReference type="Pfam" id="PF08646">
    <property type="entry name" value="Rep_fac-A_C"/>
    <property type="match status" value="1"/>
</dbReference>
<keyword evidence="3" id="KW-0863">Zinc-finger</keyword>
<dbReference type="GO" id="GO:0003677">
    <property type="term" value="F:DNA binding"/>
    <property type="evidence" value="ECO:0007669"/>
    <property type="project" value="UniProtKB-KW"/>
</dbReference>
<dbReference type="Pfam" id="PF16900">
    <property type="entry name" value="REPA_OB_2"/>
    <property type="match status" value="1"/>
</dbReference>
<evidence type="ECO:0000313" key="8">
    <source>
        <dbReference type="EMBL" id="KRX06581.1"/>
    </source>
</evidence>
<evidence type="ECO:0000256" key="1">
    <source>
        <dbReference type="ARBA" id="ARBA00005690"/>
    </source>
</evidence>
<name>A0A0V0QXH2_PSEPJ</name>
<evidence type="ECO:0000256" key="2">
    <source>
        <dbReference type="ARBA" id="ARBA00022723"/>
    </source>
</evidence>
<keyword evidence="4" id="KW-0862">Zinc</keyword>
<keyword evidence="2" id="KW-0479">Metal-binding</keyword>
<dbReference type="CDD" id="cd04476">
    <property type="entry name" value="RPA1_DBD_C"/>
    <property type="match status" value="1"/>
</dbReference>
<gene>
    <name evidence="8" type="ORF">PPERSA_13060</name>
</gene>
<evidence type="ECO:0000256" key="5">
    <source>
        <dbReference type="ARBA" id="ARBA00023125"/>
    </source>
</evidence>
<dbReference type="InterPro" id="IPR012340">
    <property type="entry name" value="NA-bd_OB-fold"/>
</dbReference>
<dbReference type="InterPro" id="IPR031657">
    <property type="entry name" value="REPA_OB_2"/>
</dbReference>
<accession>A0A0V0QXH2</accession>
<proteinExistence type="inferred from homology"/>
<dbReference type="InParanoid" id="A0A0V0QXH2"/>